<dbReference type="PANTHER" id="PTHR44051">
    <property type="entry name" value="GLUTATHIONE S-TRANSFERASE-RELATED"/>
    <property type="match status" value="1"/>
</dbReference>
<dbReference type="SFLD" id="SFLDS00019">
    <property type="entry name" value="Glutathione_Transferase_(cytos"/>
    <property type="match status" value="1"/>
</dbReference>
<dbReference type="Pfam" id="PF13410">
    <property type="entry name" value="GST_C_2"/>
    <property type="match status" value="1"/>
</dbReference>
<organism evidence="3 4">
    <name type="scientific">Pseudomonas fluorescens HK44</name>
    <dbReference type="NCBI Taxonomy" id="1042209"/>
    <lineage>
        <taxon>Bacteria</taxon>
        <taxon>Pseudomonadati</taxon>
        <taxon>Pseudomonadota</taxon>
        <taxon>Gammaproteobacteria</taxon>
        <taxon>Pseudomonadales</taxon>
        <taxon>Pseudomonadaceae</taxon>
        <taxon>Pseudomonas</taxon>
    </lineage>
</organism>
<dbReference type="EMBL" id="AFOY02000029">
    <property type="protein sequence ID" value="EXF90968.1"/>
    <property type="molecule type" value="Genomic_DNA"/>
</dbReference>
<dbReference type="CDD" id="cd03057">
    <property type="entry name" value="GST_N_Beta"/>
    <property type="match status" value="1"/>
</dbReference>
<dbReference type="InterPro" id="IPR036282">
    <property type="entry name" value="Glutathione-S-Trfase_C_sf"/>
</dbReference>
<dbReference type="CDD" id="cd03188">
    <property type="entry name" value="GST_C_Beta"/>
    <property type="match status" value="1"/>
</dbReference>
<comment type="caution">
    <text evidence="3">The sequence shown here is derived from an EMBL/GenBank/DDBJ whole genome shotgun (WGS) entry which is preliminary data.</text>
</comment>
<geneLocation type="plasmid" evidence="3">
    <name>pUTK21</name>
</geneLocation>
<feature type="domain" description="GST N-terminal" evidence="1">
    <location>
        <begin position="1"/>
        <end position="81"/>
    </location>
</feature>
<dbReference type="InterPro" id="IPR040079">
    <property type="entry name" value="Glutathione_S-Trfase"/>
</dbReference>
<dbReference type="SFLD" id="SFLDG00358">
    <property type="entry name" value="Main_(cytGST)"/>
    <property type="match status" value="1"/>
</dbReference>
<accession>A0A010SI26</accession>
<dbReference type="SFLD" id="SFLDG01150">
    <property type="entry name" value="Main.1:_Beta-like"/>
    <property type="match status" value="1"/>
</dbReference>
<dbReference type="InterPro" id="IPR010987">
    <property type="entry name" value="Glutathione-S-Trfase_C-like"/>
</dbReference>
<dbReference type="PROSITE" id="PS50405">
    <property type="entry name" value="GST_CTER"/>
    <property type="match status" value="1"/>
</dbReference>
<evidence type="ECO:0000259" key="1">
    <source>
        <dbReference type="PROSITE" id="PS50404"/>
    </source>
</evidence>
<proteinExistence type="predicted"/>
<dbReference type="Gene3D" id="3.40.30.10">
    <property type="entry name" value="Glutaredoxin"/>
    <property type="match status" value="1"/>
</dbReference>
<dbReference type="HOGENOM" id="CLU_011226_6_1_6"/>
<dbReference type="SUPFAM" id="SSF52833">
    <property type="entry name" value="Thioredoxin-like"/>
    <property type="match status" value="1"/>
</dbReference>
<evidence type="ECO:0000259" key="2">
    <source>
        <dbReference type="PROSITE" id="PS50405"/>
    </source>
</evidence>
<evidence type="ECO:0000313" key="4">
    <source>
        <dbReference type="Proteomes" id="UP000022611"/>
    </source>
</evidence>
<dbReference type="RefSeq" id="WP_011117411.1">
    <property type="nucleotide sequence ID" value="NZ_AFOY02000029.1"/>
</dbReference>
<reference evidence="3 4" key="1">
    <citation type="journal article" date="2011" name="J. Bacteriol.">
        <title>Draft genome sequence of the polycyclic aromatic hydrocarbon-degrading, genetically engineered bioluminescent bioreporter Pseudomonas fluorescens HK44.</title>
        <authorList>
            <person name="Chauhan A."/>
            <person name="Layton A.C."/>
            <person name="Williams D.E."/>
            <person name="Smartt A.E."/>
            <person name="Ripp S."/>
            <person name="Karpinets T.V."/>
            <person name="Brown S.D."/>
            <person name="Sayler G.S."/>
        </authorList>
    </citation>
    <scope>NUCLEOTIDE SEQUENCE [LARGE SCALE GENOMIC DNA]</scope>
    <source>
        <strain evidence="3 4">HK44</strain>
        <plasmid evidence="3">pUTK21</plasmid>
    </source>
</reference>
<keyword evidence="3" id="KW-0614">Plasmid</keyword>
<dbReference type="InterPro" id="IPR036249">
    <property type="entry name" value="Thioredoxin-like_sf"/>
</dbReference>
<gene>
    <name evidence="3" type="ORF">HK44_029060</name>
</gene>
<name>A0A010SI26_PSEFL</name>
<dbReference type="OrthoDB" id="8772754at2"/>
<evidence type="ECO:0000313" key="3">
    <source>
        <dbReference type="EMBL" id="EXF90968.1"/>
    </source>
</evidence>
<dbReference type="NCBIfam" id="NF007831">
    <property type="entry name" value="PRK10542.1"/>
    <property type="match status" value="1"/>
</dbReference>
<feature type="domain" description="GST C-terminal" evidence="2">
    <location>
        <begin position="87"/>
        <end position="205"/>
    </location>
</feature>
<sequence length="205" mass="22396">MKLYYSPGACSLSPHIVLREGSFDFKLERVDLQSKQTETGSDYKTINPLGCVPALQLDDGQVLTEGPAIVQYLADRVPEKRLAPSAGTLEHYRLMEWLNFISTELHKGFGALFNSALSDDAKAVINSSLEQRIAHAEKRLGVGPYVMGNDFSVADAYLFTVLGWAKYVNVDLAPWPGLLDYLSRVAPRPAVQAALAAEGLIPASK</sequence>
<dbReference type="InterPro" id="IPR004045">
    <property type="entry name" value="Glutathione_S-Trfase_N"/>
</dbReference>
<dbReference type="PROSITE" id="PS50404">
    <property type="entry name" value="GST_NTER"/>
    <property type="match status" value="1"/>
</dbReference>
<dbReference type="Pfam" id="PF13409">
    <property type="entry name" value="GST_N_2"/>
    <property type="match status" value="1"/>
</dbReference>
<dbReference type="PANTHER" id="PTHR44051:SF8">
    <property type="entry name" value="GLUTATHIONE S-TRANSFERASE GSTA"/>
    <property type="match status" value="1"/>
</dbReference>
<dbReference type="AlphaFoldDB" id="A0A010SI26"/>
<dbReference type="Proteomes" id="UP000022611">
    <property type="component" value="Unassembled WGS sequence"/>
</dbReference>
<dbReference type="Gene3D" id="1.20.1050.10">
    <property type="match status" value="1"/>
</dbReference>
<protein>
    <submittedName>
        <fullName evidence="3">Gst</fullName>
    </submittedName>
</protein>
<dbReference type="SUPFAM" id="SSF47616">
    <property type="entry name" value="GST C-terminal domain-like"/>
    <property type="match status" value="1"/>
</dbReference>
<dbReference type="PATRIC" id="fig|1042209.11.peg.10"/>